<keyword evidence="7" id="KW-0449">Lipoprotein</keyword>
<dbReference type="Gene3D" id="3.40.50.300">
    <property type="entry name" value="P-loop containing nucleotide triphosphate hydrolases"/>
    <property type="match status" value="1"/>
</dbReference>
<dbReference type="GO" id="GO:0008270">
    <property type="term" value="F:zinc ion binding"/>
    <property type="evidence" value="ECO:0007669"/>
    <property type="project" value="UniProtKB-KW"/>
</dbReference>
<evidence type="ECO:0000256" key="3">
    <source>
        <dbReference type="ARBA" id="ARBA00022741"/>
    </source>
</evidence>
<keyword evidence="8" id="KW-0636">Prenylation</keyword>
<dbReference type="Pfam" id="PF00071">
    <property type="entry name" value="Ras"/>
    <property type="match status" value="1"/>
</dbReference>
<dbReference type="Pfam" id="PF20826">
    <property type="entry name" value="PHD_5"/>
    <property type="match status" value="1"/>
</dbReference>
<feature type="compositionally biased region" description="Low complexity" evidence="9">
    <location>
        <begin position="1128"/>
        <end position="1140"/>
    </location>
</feature>
<dbReference type="NCBIfam" id="TIGR00231">
    <property type="entry name" value="small_GTP"/>
    <property type="match status" value="1"/>
</dbReference>
<dbReference type="WBParaSite" id="ACRNAN_scaffold1328.g23844.t1">
    <property type="protein sequence ID" value="ACRNAN_scaffold1328.g23844.t1"/>
    <property type="gene ID" value="ACRNAN_scaffold1328.g23844"/>
</dbReference>
<dbReference type="PANTHER" id="PTHR47980">
    <property type="entry name" value="LD44762P"/>
    <property type="match status" value="1"/>
</dbReference>
<feature type="region of interest" description="Disordered" evidence="9">
    <location>
        <begin position="601"/>
        <end position="627"/>
    </location>
</feature>
<feature type="compositionally biased region" description="Polar residues" evidence="9">
    <location>
        <begin position="1149"/>
        <end position="1176"/>
    </location>
</feature>
<feature type="region of interest" description="Disordered" evidence="9">
    <location>
        <begin position="1120"/>
        <end position="1176"/>
    </location>
</feature>
<dbReference type="InterPro" id="IPR050305">
    <property type="entry name" value="Small_GTPase_Rab"/>
</dbReference>
<evidence type="ECO:0000313" key="11">
    <source>
        <dbReference type="Proteomes" id="UP000887540"/>
    </source>
</evidence>
<evidence type="ECO:0000259" key="10">
    <source>
        <dbReference type="SMART" id="SM00249"/>
    </source>
</evidence>
<keyword evidence="2" id="KW-0479">Metal-binding</keyword>
<feature type="region of interest" description="Disordered" evidence="9">
    <location>
        <begin position="541"/>
        <end position="580"/>
    </location>
</feature>
<protein>
    <submittedName>
        <fullName evidence="12">Zinc finger PHD-type domain-containing protein</fullName>
    </submittedName>
</protein>
<evidence type="ECO:0000256" key="4">
    <source>
        <dbReference type="ARBA" id="ARBA00022771"/>
    </source>
</evidence>
<evidence type="ECO:0000256" key="9">
    <source>
        <dbReference type="SAM" id="MobiDB-lite"/>
    </source>
</evidence>
<dbReference type="SUPFAM" id="SSF57903">
    <property type="entry name" value="FYVE/PHD zinc finger"/>
    <property type="match status" value="1"/>
</dbReference>
<organism evidence="11 12">
    <name type="scientific">Acrobeloides nanus</name>
    <dbReference type="NCBI Taxonomy" id="290746"/>
    <lineage>
        <taxon>Eukaryota</taxon>
        <taxon>Metazoa</taxon>
        <taxon>Ecdysozoa</taxon>
        <taxon>Nematoda</taxon>
        <taxon>Chromadorea</taxon>
        <taxon>Rhabditida</taxon>
        <taxon>Tylenchina</taxon>
        <taxon>Cephalobomorpha</taxon>
        <taxon>Cephaloboidea</taxon>
        <taxon>Cephalobidae</taxon>
        <taxon>Acrobeloides</taxon>
    </lineage>
</organism>
<feature type="domain" description="Zinc finger PHD-type" evidence="10">
    <location>
        <begin position="381"/>
        <end position="425"/>
    </location>
</feature>
<feature type="region of interest" description="Disordered" evidence="9">
    <location>
        <begin position="1267"/>
        <end position="1289"/>
    </location>
</feature>
<dbReference type="GO" id="GO:0005525">
    <property type="term" value="F:GTP binding"/>
    <property type="evidence" value="ECO:0007669"/>
    <property type="project" value="UniProtKB-KW"/>
</dbReference>
<dbReference type="PROSITE" id="PS51421">
    <property type="entry name" value="RAS"/>
    <property type="match status" value="1"/>
</dbReference>
<dbReference type="SMART" id="SM00174">
    <property type="entry name" value="RHO"/>
    <property type="match status" value="1"/>
</dbReference>
<feature type="region of interest" description="Disordered" evidence="9">
    <location>
        <begin position="756"/>
        <end position="834"/>
    </location>
</feature>
<dbReference type="CDD" id="cd15550">
    <property type="entry name" value="PHD_MLL5"/>
    <property type="match status" value="1"/>
</dbReference>
<evidence type="ECO:0000256" key="2">
    <source>
        <dbReference type="ARBA" id="ARBA00022723"/>
    </source>
</evidence>
<dbReference type="InterPro" id="IPR027417">
    <property type="entry name" value="P-loop_NTPase"/>
</dbReference>
<evidence type="ECO:0000313" key="12">
    <source>
        <dbReference type="WBParaSite" id="ACRNAN_scaffold1328.g23844.t1"/>
    </source>
</evidence>
<evidence type="ECO:0000256" key="8">
    <source>
        <dbReference type="ARBA" id="ARBA00023289"/>
    </source>
</evidence>
<evidence type="ECO:0000256" key="5">
    <source>
        <dbReference type="ARBA" id="ARBA00022833"/>
    </source>
</evidence>
<dbReference type="PROSITE" id="PS01359">
    <property type="entry name" value="ZF_PHD_1"/>
    <property type="match status" value="1"/>
</dbReference>
<evidence type="ECO:0000256" key="1">
    <source>
        <dbReference type="ARBA" id="ARBA00006270"/>
    </source>
</evidence>
<dbReference type="PRINTS" id="PR00449">
    <property type="entry name" value="RASTRNSFRMNG"/>
</dbReference>
<sequence length="1561" mass="178328">MGPPVTRLQFFNTQIFRDTAGQERFSMIVTSYYRGAMGIMLVYDITNAKSFDNITKWLKNIDEHASEDVVKMLLGNKCDMTDRRVVSKERGEQIAINHKIRFLETSAKANINIDKSFYDLAEAILDKVPSSPQYNQEIDGLKGGLDLIMSKVIENYDYKNDSDLTTMPYQIEIEPIPQDLLALASTSNISSDDSNFLSDDHQPSTSYFQHPMHNQILHKSTRPPEQYKINLRVLDLTKLARDSEFSLPSDFDENEEKEFGLFKTSMRTSPKAQHAQNQNQCNQRKIAFSRPGAQRHVKLNETDHAKNQELSLSETQKFKQIPIRALYTPELPENLLESPSPRKNLRATSVSRKSVKRRNETRRSSLLMENEWDEGDEDIIRCICGLNHSYSFMIVCERCKVLQHAICMGITKKNVPEVYYCEKCEPRVLYLSSTEAANIQKIHLMEKENMRNLRKMLGKGGKAKNITDDDNSTENNSRQNFYEVPQQLSTASSGISSSTITNIQEGSEHSMESIQLKDFRIYIEPIPKELLTLATVTDQTEDYPDYLPRNSNICESSSDDSRLYYAPSNEDEEDDDLESQPRLLQKEELLLKKFQVAMDKRKNLNNRENEDLKKQKQDSIEEPNNKKSRLEKLTETIATSHENLAEAIAPSHMTMDKNLEVAFLKKTPESLLKNLQMEKYPRAISWFQKLNKDPGENYGKQMNIKIQIENTPLNGLIKKKLQDLEKKKIQKAANQTPINSTDIVSTICPNDEEIREMGSSQVSTDAQTRPNLASISQEPTSSDTCEKHSHSIENLPGPTEENMSSESTETNEIAQKKDSNETFQPEDPRSMQQPIKQVNILLSKAFLKYKNKRKQEIMAMLSRSPEKAKGTYTKKNILAQPPSDISPSAKKETKRKNSTSKLPTMIPLTSLSITVPLQQDVPNKPKNGTDNLMEKLGKQTSQKSENFLNQNLEDPKEIDGETMEIDILSKDQEKTRLVNLGLRNNQIEQEDVEMMDINEIRVKEQEQENSENVFEPRINGIVDRNIENLSQEMEDSPAAISNSYQSSGSQVVFTSNNRVHSLARKRSSNPESLVRDQAKMIRMNTTRLLNQTPASSSPTLQIPSSDVSIPSTYMLTPKKFNNTPLPSPSSTIVSSASSVPRTPTPMDPWTSNTTSTSIATQQWHSNTSHPSTSNPVSSNMVANSMHVSRLSNLVTINRIPPIDSQIGDSVMSQHGTRFYPAQSKVPSSRKPTFPAQTGRQNLQIPVINLDHQSTSRSIENISTVPRSGGAYALQNGPRTRISPKNPRSHKQSDQAFIYMVHRSGYFTLERKYPLTKNMIPPRYIPCADLDIRVPLKVPFDPINEFGLESLYEAFRIHVESVKMDFNQAVPAQHLFLADTLYFAFNHKIFENAHMIRIEAKALSKWLWTTKLAVSHLNTRMLNDFEFKSGSNIFYGLGLDFLLYYSGTLETTIELVKMELNLLLDFCSKRTYADGQQIQFKIVFITIPEYGDFKGLFKQFNDALRKFIWTYKKQHDSFWCRLELLDWADHCLRAINLDKIKIENRFNILYILLQQYGVQFKK</sequence>
<evidence type="ECO:0000256" key="6">
    <source>
        <dbReference type="ARBA" id="ARBA00023134"/>
    </source>
</evidence>
<dbReference type="GO" id="GO:0003924">
    <property type="term" value="F:GTPase activity"/>
    <property type="evidence" value="ECO:0007669"/>
    <property type="project" value="InterPro"/>
</dbReference>
<comment type="similarity">
    <text evidence="1">Belongs to the small GTPase superfamily. Rab family.</text>
</comment>
<evidence type="ECO:0000256" key="7">
    <source>
        <dbReference type="ARBA" id="ARBA00023288"/>
    </source>
</evidence>
<dbReference type="FunFam" id="3.40.50.300:FF:001447">
    <property type="entry name" value="Ras-related protein Rab-1B"/>
    <property type="match status" value="1"/>
</dbReference>
<dbReference type="Proteomes" id="UP000887540">
    <property type="component" value="Unplaced"/>
</dbReference>
<proteinExistence type="inferred from homology"/>
<feature type="region of interest" description="Disordered" evidence="9">
    <location>
        <begin position="333"/>
        <end position="362"/>
    </location>
</feature>
<name>A0A914CRT4_9BILA</name>
<dbReference type="SUPFAM" id="SSF52540">
    <property type="entry name" value="P-loop containing nucleoside triphosphate hydrolases"/>
    <property type="match status" value="1"/>
</dbReference>
<dbReference type="InterPro" id="IPR005225">
    <property type="entry name" value="Small_GTP-bd"/>
</dbReference>
<dbReference type="SMART" id="SM00173">
    <property type="entry name" value="RAS"/>
    <property type="match status" value="1"/>
</dbReference>
<keyword evidence="6" id="KW-0342">GTP-binding</keyword>
<dbReference type="InterPro" id="IPR011011">
    <property type="entry name" value="Znf_FYVE_PHD"/>
</dbReference>
<keyword evidence="5" id="KW-0862">Zinc</keyword>
<feature type="region of interest" description="Disordered" evidence="9">
    <location>
        <begin position="866"/>
        <end position="900"/>
    </location>
</feature>
<dbReference type="SMART" id="SM00249">
    <property type="entry name" value="PHD"/>
    <property type="match status" value="1"/>
</dbReference>
<keyword evidence="11" id="KW-1185">Reference proteome</keyword>
<keyword evidence="3" id="KW-0547">Nucleotide-binding</keyword>
<dbReference type="InterPro" id="IPR019786">
    <property type="entry name" value="Zinc_finger_PHD-type_CS"/>
</dbReference>
<dbReference type="InterPro" id="IPR001806">
    <property type="entry name" value="Small_GTPase"/>
</dbReference>
<dbReference type="Gene3D" id="3.30.40.10">
    <property type="entry name" value="Zinc/RING finger domain, C3HC4 (zinc finger)"/>
    <property type="match status" value="1"/>
</dbReference>
<feature type="compositionally biased region" description="Polar residues" evidence="9">
    <location>
        <begin position="758"/>
        <end position="783"/>
    </location>
</feature>
<feature type="compositionally biased region" description="Acidic residues" evidence="9">
    <location>
        <begin position="569"/>
        <end position="578"/>
    </location>
</feature>
<feature type="compositionally biased region" description="Low complexity" evidence="9">
    <location>
        <begin position="799"/>
        <end position="812"/>
    </location>
</feature>
<dbReference type="InterPro" id="IPR001965">
    <property type="entry name" value="Znf_PHD"/>
</dbReference>
<reference evidence="12" key="1">
    <citation type="submission" date="2022-11" db="UniProtKB">
        <authorList>
            <consortium name="WormBaseParasite"/>
        </authorList>
    </citation>
    <scope>IDENTIFICATION</scope>
</reference>
<accession>A0A914CRT4</accession>
<dbReference type="InterPro" id="IPR013083">
    <property type="entry name" value="Znf_RING/FYVE/PHD"/>
</dbReference>
<keyword evidence="4" id="KW-0863">Zinc-finger</keyword>
<dbReference type="PROSITE" id="PS51419">
    <property type="entry name" value="RAB"/>
    <property type="match status" value="1"/>
</dbReference>
<dbReference type="SMART" id="SM00175">
    <property type="entry name" value="RAB"/>
    <property type="match status" value="1"/>
</dbReference>